<gene>
    <name evidence="4" type="ORF">HICCMSTLAB_LOCUS9622</name>
</gene>
<feature type="domain" description="PiggyBac transposable element-derived protein" evidence="3">
    <location>
        <begin position="183"/>
        <end position="246"/>
    </location>
</feature>
<dbReference type="GO" id="GO:0003824">
    <property type="term" value="F:catalytic activity"/>
    <property type="evidence" value="ECO:0007669"/>
    <property type="project" value="InterPro"/>
</dbReference>
<accession>A0A8J2MPP7</accession>
<keyword evidence="5" id="KW-1185">Reference proteome</keyword>
<dbReference type="Proteomes" id="UP000786811">
    <property type="component" value="Unassembled WGS sequence"/>
</dbReference>
<evidence type="ECO:0000313" key="5">
    <source>
        <dbReference type="Proteomes" id="UP000786811"/>
    </source>
</evidence>
<dbReference type="OrthoDB" id="7693791at2759"/>
<sequence length="596" mass="67486">MATRRTTRSVAALEKLYNENEEDSVIESDSDTDDAVDAEEESSHDSETDAKEETESEGEPLSGEEEAAAPRGAPPRKRGRPSYPHAKSGHKWNLSAPESRGPRSQSQQSYAPSTKGNATSVKTPLEAWSMLFTDEILDIIVKYTNEQVEREITVMRQNNVRLDTSVHKVIDKVELKATFVLSSIHQTGKIDERSGKPEMIEFYNKTKGGTNCYDFKCHQYTTARKTSRWPVRSFYGMLDQAGVNSFILYNLNQFNAPLKRLDYLRELALQFLNINSVNSNINQLTNLVAEIQPHIVALTETWLKPIINNSLFNLDNYTIFRRDRNVTHSDTGRLLKGGGVACLIHRTLKAKLLHISTSDHLNEPEFLIIDITSTSGSHIILSVIYRRPGGNLLNNFFDIHSKLTTNCKNFIITGDLNCDLLDSTYTSNHLKTFISELSIHCVPYNSTHHIRNKDSWLDILVGNAIRQITIDAQAVADWTRENGLQLNLSKTKTMILGSSSRLKKLQANGIPQIVIDGFALPYVESTKCLEFLVSRELPEEMDIRDEFVDNRLSKQKRCNLCPSSLDRKTYYKCLRCHKAMCKEHVAKLCCECSNTM</sequence>
<name>A0A8J2MPP7_COTCN</name>
<protein>
    <recommendedName>
        <fullName evidence="6">Endonuclease/exonuclease/phosphatase domain-containing protein</fullName>
    </recommendedName>
</protein>
<evidence type="ECO:0000259" key="3">
    <source>
        <dbReference type="Pfam" id="PF13843"/>
    </source>
</evidence>
<feature type="domain" description="Endonuclease/exonuclease/phosphatase" evidence="2">
    <location>
        <begin position="273"/>
        <end position="425"/>
    </location>
</feature>
<dbReference type="InterPro" id="IPR005135">
    <property type="entry name" value="Endo/exonuclease/phosphatase"/>
</dbReference>
<dbReference type="AlphaFoldDB" id="A0A8J2MPP7"/>
<dbReference type="SUPFAM" id="SSF56219">
    <property type="entry name" value="DNase I-like"/>
    <property type="match status" value="1"/>
</dbReference>
<dbReference type="PANTHER" id="PTHR46599">
    <property type="entry name" value="PIGGYBAC TRANSPOSABLE ELEMENT-DERIVED PROTEIN 4"/>
    <property type="match status" value="1"/>
</dbReference>
<dbReference type="EMBL" id="CAJNRD030001122">
    <property type="protein sequence ID" value="CAG5100549.1"/>
    <property type="molecule type" value="Genomic_DNA"/>
</dbReference>
<comment type="caution">
    <text evidence="4">The sequence shown here is derived from an EMBL/GenBank/DDBJ whole genome shotgun (WGS) entry which is preliminary data.</text>
</comment>
<dbReference type="InterPro" id="IPR036691">
    <property type="entry name" value="Endo/exonu/phosph_ase_sf"/>
</dbReference>
<evidence type="ECO:0000259" key="2">
    <source>
        <dbReference type="Pfam" id="PF03372"/>
    </source>
</evidence>
<feature type="compositionally biased region" description="Acidic residues" evidence="1">
    <location>
        <begin position="54"/>
        <end position="67"/>
    </location>
</feature>
<proteinExistence type="predicted"/>
<feature type="compositionally biased region" description="Acidic residues" evidence="1">
    <location>
        <begin position="19"/>
        <end position="40"/>
    </location>
</feature>
<evidence type="ECO:0000313" key="4">
    <source>
        <dbReference type="EMBL" id="CAG5100549.1"/>
    </source>
</evidence>
<feature type="compositionally biased region" description="Basic and acidic residues" evidence="1">
    <location>
        <begin position="41"/>
        <end position="53"/>
    </location>
</feature>
<dbReference type="Gene3D" id="3.60.10.10">
    <property type="entry name" value="Endonuclease/exonuclease/phosphatase"/>
    <property type="match status" value="1"/>
</dbReference>
<evidence type="ECO:0000256" key="1">
    <source>
        <dbReference type="SAM" id="MobiDB-lite"/>
    </source>
</evidence>
<feature type="compositionally biased region" description="Polar residues" evidence="1">
    <location>
        <begin position="102"/>
        <end position="119"/>
    </location>
</feature>
<feature type="region of interest" description="Disordered" evidence="1">
    <location>
        <begin position="15"/>
        <end position="119"/>
    </location>
</feature>
<dbReference type="PANTHER" id="PTHR46599:SF3">
    <property type="entry name" value="PIGGYBAC TRANSPOSABLE ELEMENT-DERIVED PROTEIN 4"/>
    <property type="match status" value="1"/>
</dbReference>
<evidence type="ECO:0008006" key="6">
    <source>
        <dbReference type="Google" id="ProtNLM"/>
    </source>
</evidence>
<dbReference type="Pfam" id="PF13843">
    <property type="entry name" value="DDE_Tnp_1_7"/>
    <property type="match status" value="1"/>
</dbReference>
<dbReference type="Pfam" id="PF03372">
    <property type="entry name" value="Exo_endo_phos"/>
    <property type="match status" value="1"/>
</dbReference>
<organism evidence="4 5">
    <name type="scientific">Cotesia congregata</name>
    <name type="common">Parasitoid wasp</name>
    <name type="synonym">Apanteles congregatus</name>
    <dbReference type="NCBI Taxonomy" id="51543"/>
    <lineage>
        <taxon>Eukaryota</taxon>
        <taxon>Metazoa</taxon>
        <taxon>Ecdysozoa</taxon>
        <taxon>Arthropoda</taxon>
        <taxon>Hexapoda</taxon>
        <taxon>Insecta</taxon>
        <taxon>Pterygota</taxon>
        <taxon>Neoptera</taxon>
        <taxon>Endopterygota</taxon>
        <taxon>Hymenoptera</taxon>
        <taxon>Apocrita</taxon>
        <taxon>Ichneumonoidea</taxon>
        <taxon>Braconidae</taxon>
        <taxon>Microgastrinae</taxon>
        <taxon>Cotesia</taxon>
    </lineage>
</organism>
<reference evidence="4" key="1">
    <citation type="submission" date="2021-04" db="EMBL/GenBank/DDBJ databases">
        <authorList>
            <person name="Chebbi M.A.C M."/>
        </authorList>
    </citation>
    <scope>NUCLEOTIDE SEQUENCE</scope>
</reference>
<dbReference type="InterPro" id="IPR029526">
    <property type="entry name" value="PGBD"/>
</dbReference>